<keyword evidence="1" id="KW-0472">Membrane</keyword>
<keyword evidence="1" id="KW-0812">Transmembrane</keyword>
<evidence type="ECO:0000313" key="2">
    <source>
        <dbReference type="EMBL" id="TDD00399.1"/>
    </source>
</evidence>
<feature type="transmembrane region" description="Helical" evidence="1">
    <location>
        <begin position="148"/>
        <end position="169"/>
    </location>
</feature>
<evidence type="ECO:0000256" key="1">
    <source>
        <dbReference type="SAM" id="Phobius"/>
    </source>
</evidence>
<reference evidence="2 3" key="1">
    <citation type="submission" date="2019-03" db="EMBL/GenBank/DDBJ databases">
        <title>Draft genome sequences of novel Actinobacteria.</title>
        <authorList>
            <person name="Sahin N."/>
            <person name="Ay H."/>
            <person name="Saygin H."/>
        </authorList>
    </citation>
    <scope>NUCLEOTIDE SEQUENCE [LARGE SCALE GENOMIC DNA]</scope>
    <source>
        <strain evidence="2 3">KC310</strain>
    </source>
</reference>
<organism evidence="2 3">
    <name type="scientific">Nonomuraea deserti</name>
    <dbReference type="NCBI Taxonomy" id="1848322"/>
    <lineage>
        <taxon>Bacteria</taxon>
        <taxon>Bacillati</taxon>
        <taxon>Actinomycetota</taxon>
        <taxon>Actinomycetes</taxon>
        <taxon>Streptosporangiales</taxon>
        <taxon>Streptosporangiaceae</taxon>
        <taxon>Nonomuraea</taxon>
    </lineage>
</organism>
<dbReference type="Proteomes" id="UP000295258">
    <property type="component" value="Unassembled WGS sequence"/>
</dbReference>
<feature type="transmembrane region" description="Helical" evidence="1">
    <location>
        <begin position="72"/>
        <end position="93"/>
    </location>
</feature>
<dbReference type="InterPro" id="IPR046717">
    <property type="entry name" value="DUF6609"/>
</dbReference>
<dbReference type="EMBL" id="SMKO01000094">
    <property type="protein sequence ID" value="TDD00399.1"/>
    <property type="molecule type" value="Genomic_DNA"/>
</dbReference>
<feature type="transmembrane region" description="Helical" evidence="1">
    <location>
        <begin position="18"/>
        <end position="39"/>
    </location>
</feature>
<protein>
    <submittedName>
        <fullName evidence="2">Uncharacterized protein</fullName>
    </submittedName>
</protein>
<feature type="transmembrane region" description="Helical" evidence="1">
    <location>
        <begin position="105"/>
        <end position="136"/>
    </location>
</feature>
<dbReference type="Pfam" id="PF20313">
    <property type="entry name" value="DUF6609"/>
    <property type="match status" value="1"/>
</dbReference>
<gene>
    <name evidence="2" type="ORF">E1292_28910</name>
</gene>
<keyword evidence="1" id="KW-1133">Transmembrane helix</keyword>
<sequence length="176" mass="18363">MSHVHMVLSAVGDHPYPLIRGGGLFLIGVGTGFLLSWIFRTYWLQFLIGGFAAGFVGSGLSALLPSLGSPSFAHIAGLVGSFVLEAGLIYLVLSRTKGADDRTVLLWILFVVGVHFLPMGLAHGPLITLLGVLTMANAAAGLRSNAPLPVFGVIDALLKLGFGAVMLLGHPALTFT</sequence>
<dbReference type="AlphaFoldDB" id="A0A4R4V5C7"/>
<comment type="caution">
    <text evidence="2">The sequence shown here is derived from an EMBL/GenBank/DDBJ whole genome shotgun (WGS) entry which is preliminary data.</text>
</comment>
<keyword evidence="3" id="KW-1185">Reference proteome</keyword>
<evidence type="ECO:0000313" key="3">
    <source>
        <dbReference type="Proteomes" id="UP000295258"/>
    </source>
</evidence>
<name>A0A4R4V5C7_9ACTN</name>
<proteinExistence type="predicted"/>
<accession>A0A4R4V5C7</accession>
<feature type="transmembrane region" description="Helical" evidence="1">
    <location>
        <begin position="46"/>
        <end position="66"/>
    </location>
</feature>